<protein>
    <submittedName>
        <fullName evidence="2">Uncharacterized protein</fullName>
    </submittedName>
</protein>
<keyword evidence="1" id="KW-1185">Reference proteome</keyword>
<dbReference type="AlphaFoldDB" id="A0AAF3J1M5"/>
<organism evidence="1 2">
    <name type="scientific">Mesorhabditis belari</name>
    <dbReference type="NCBI Taxonomy" id="2138241"/>
    <lineage>
        <taxon>Eukaryota</taxon>
        <taxon>Metazoa</taxon>
        <taxon>Ecdysozoa</taxon>
        <taxon>Nematoda</taxon>
        <taxon>Chromadorea</taxon>
        <taxon>Rhabditida</taxon>
        <taxon>Rhabditina</taxon>
        <taxon>Rhabditomorpha</taxon>
        <taxon>Rhabditoidea</taxon>
        <taxon>Rhabditidae</taxon>
        <taxon>Mesorhabditinae</taxon>
        <taxon>Mesorhabditis</taxon>
    </lineage>
</organism>
<evidence type="ECO:0000313" key="2">
    <source>
        <dbReference type="WBParaSite" id="MBELARI_LOCUS10544"/>
    </source>
</evidence>
<name>A0AAF3J1M5_9BILA</name>
<sequence>MGGTSSTLWSPSLVSSLREPPLLHISVKMHSRLSFLVLALFLLMLNFESTEALDQFGEEPISYVKKGRPQGPLRFGKRKGPSGPLRFGKRSDGLLLSDGLGWGYLME</sequence>
<dbReference type="WBParaSite" id="MBELARI_LOCUS10544">
    <property type="protein sequence ID" value="MBELARI_LOCUS10544"/>
    <property type="gene ID" value="MBELARI_LOCUS10544"/>
</dbReference>
<evidence type="ECO:0000313" key="1">
    <source>
        <dbReference type="Proteomes" id="UP000887575"/>
    </source>
</evidence>
<accession>A0AAF3J1M5</accession>
<reference evidence="2" key="1">
    <citation type="submission" date="2024-02" db="UniProtKB">
        <authorList>
            <consortium name="WormBaseParasite"/>
        </authorList>
    </citation>
    <scope>IDENTIFICATION</scope>
</reference>
<dbReference type="Proteomes" id="UP000887575">
    <property type="component" value="Unassembled WGS sequence"/>
</dbReference>
<proteinExistence type="predicted"/>